<sequence length="314" mass="35495">MTMRKAFLLLLTVVILASCAVTQDSNDYVFPTRTGKLLYLRSYNNALRLWKVKYEEADVVTSYGLAHVIVSGPKNGKPVVLMHGTDASSTMWFPNVKALSQKHRVYAIDYPLETGKSLATVKDMEPKDMVAFYNQVFAHYNLKDINLVAASRGGWIATLLTLEPENRVAKLALLSPAQTFGGVDKLGKAFTAVKLKMFPSPKRLNKFFEQFSKHPEKIDRKYKEQFYLANKFGRSKPDLIKMYRFPKEQLQTLAIPVMVLVGDHDVINDRDILQRAAETIPHVDTLLVKDAGHFISIDQAAIVNQSVIEFIDKK</sequence>
<evidence type="ECO:0000313" key="3">
    <source>
        <dbReference type="EMBL" id="SCX89840.1"/>
    </source>
</evidence>
<accession>A0A1G5BIQ8</accession>
<dbReference type="PROSITE" id="PS51257">
    <property type="entry name" value="PROKAR_LIPOPROTEIN"/>
    <property type="match status" value="1"/>
</dbReference>
<dbReference type="PANTHER" id="PTHR43798">
    <property type="entry name" value="MONOACYLGLYCEROL LIPASE"/>
    <property type="match status" value="1"/>
</dbReference>
<dbReference type="InterPro" id="IPR000073">
    <property type="entry name" value="AB_hydrolase_1"/>
</dbReference>
<dbReference type="AlphaFoldDB" id="A0A1G5BIQ8"/>
<dbReference type="Pfam" id="PF00561">
    <property type="entry name" value="Abhydrolase_1"/>
    <property type="match status" value="1"/>
</dbReference>
<feature type="domain" description="AB hydrolase-1" evidence="2">
    <location>
        <begin position="77"/>
        <end position="298"/>
    </location>
</feature>
<dbReference type="STRING" id="490189.SAMN02927903_00385"/>
<evidence type="ECO:0000259" key="2">
    <source>
        <dbReference type="Pfam" id="PF00561"/>
    </source>
</evidence>
<dbReference type="InterPro" id="IPR050266">
    <property type="entry name" value="AB_hydrolase_sf"/>
</dbReference>
<organism evidence="3 4">
    <name type="scientific">Flavobacterium caeni</name>
    <dbReference type="NCBI Taxonomy" id="490189"/>
    <lineage>
        <taxon>Bacteria</taxon>
        <taxon>Pseudomonadati</taxon>
        <taxon>Bacteroidota</taxon>
        <taxon>Flavobacteriia</taxon>
        <taxon>Flavobacteriales</taxon>
        <taxon>Flavobacteriaceae</taxon>
        <taxon>Flavobacterium</taxon>
    </lineage>
</organism>
<feature type="chain" id="PRO_5011528411" evidence="1">
    <location>
        <begin position="21"/>
        <end position="314"/>
    </location>
</feature>
<dbReference type="GO" id="GO:0016020">
    <property type="term" value="C:membrane"/>
    <property type="evidence" value="ECO:0007669"/>
    <property type="project" value="TreeGrafter"/>
</dbReference>
<dbReference type="GO" id="GO:0046464">
    <property type="term" value="P:acylglycerol catabolic process"/>
    <property type="evidence" value="ECO:0007669"/>
    <property type="project" value="TreeGrafter"/>
</dbReference>
<keyword evidence="4" id="KW-1185">Reference proteome</keyword>
<name>A0A1G5BIQ8_9FLAO</name>
<reference evidence="3 4" key="1">
    <citation type="submission" date="2016-10" db="EMBL/GenBank/DDBJ databases">
        <authorList>
            <person name="de Groot N.N."/>
        </authorList>
    </citation>
    <scope>NUCLEOTIDE SEQUENCE [LARGE SCALE GENOMIC DNA]</scope>
    <source>
        <strain evidence="3 4">CGMCC 1.7031</strain>
    </source>
</reference>
<dbReference type="Gene3D" id="3.40.50.1820">
    <property type="entry name" value="alpha/beta hydrolase"/>
    <property type="match status" value="1"/>
</dbReference>
<dbReference type="OrthoDB" id="5513277at2"/>
<gene>
    <name evidence="3" type="ORF">SAMN02927903_00385</name>
</gene>
<dbReference type="InterPro" id="IPR029058">
    <property type="entry name" value="AB_hydrolase_fold"/>
</dbReference>
<dbReference type="Proteomes" id="UP000199354">
    <property type="component" value="Unassembled WGS sequence"/>
</dbReference>
<evidence type="ECO:0000256" key="1">
    <source>
        <dbReference type="SAM" id="SignalP"/>
    </source>
</evidence>
<dbReference type="EMBL" id="FMVF01000002">
    <property type="protein sequence ID" value="SCX89840.1"/>
    <property type="molecule type" value="Genomic_DNA"/>
</dbReference>
<dbReference type="SUPFAM" id="SSF53474">
    <property type="entry name" value="alpha/beta-Hydrolases"/>
    <property type="match status" value="1"/>
</dbReference>
<dbReference type="GO" id="GO:0047372">
    <property type="term" value="F:monoacylglycerol lipase activity"/>
    <property type="evidence" value="ECO:0007669"/>
    <property type="project" value="TreeGrafter"/>
</dbReference>
<keyword evidence="1" id="KW-0732">Signal</keyword>
<dbReference type="PANTHER" id="PTHR43798:SF33">
    <property type="entry name" value="HYDROLASE, PUTATIVE (AFU_ORTHOLOGUE AFUA_2G14860)-RELATED"/>
    <property type="match status" value="1"/>
</dbReference>
<evidence type="ECO:0000313" key="4">
    <source>
        <dbReference type="Proteomes" id="UP000199354"/>
    </source>
</evidence>
<proteinExistence type="predicted"/>
<protein>
    <submittedName>
        <fullName evidence="3">Pimeloyl-ACP methyl ester carboxylesterase</fullName>
    </submittedName>
</protein>
<feature type="signal peptide" evidence="1">
    <location>
        <begin position="1"/>
        <end position="20"/>
    </location>
</feature>